<evidence type="ECO:0000313" key="2">
    <source>
        <dbReference type="Proteomes" id="UP000308092"/>
    </source>
</evidence>
<dbReference type="Proteomes" id="UP000308092">
    <property type="component" value="Unassembled WGS sequence"/>
</dbReference>
<reference evidence="1 2" key="1">
    <citation type="submission" date="2019-03" db="EMBL/GenBank/DDBJ databases">
        <title>The genome sequence of a newly discovered highly antifungal drug resistant Aspergillus species, Aspergillus tanneri NIH 1004.</title>
        <authorList>
            <person name="Mounaud S."/>
            <person name="Singh I."/>
            <person name="Joardar V."/>
            <person name="Pakala S."/>
            <person name="Pakala S."/>
            <person name="Venepally P."/>
            <person name="Hoover J."/>
            <person name="Nierman W."/>
            <person name="Chung J."/>
            <person name="Losada L."/>
        </authorList>
    </citation>
    <scope>NUCLEOTIDE SEQUENCE [LARGE SCALE GENOMIC DNA]</scope>
    <source>
        <strain evidence="1 2">NIH1004</strain>
    </source>
</reference>
<dbReference type="VEuPathDB" id="FungiDB:EYZ11_009574"/>
<protein>
    <submittedName>
        <fullName evidence="1">Uncharacterized protein</fullName>
    </submittedName>
</protein>
<dbReference type="EMBL" id="SOSA01000461">
    <property type="protein sequence ID" value="THC90966.1"/>
    <property type="molecule type" value="Genomic_DNA"/>
</dbReference>
<comment type="caution">
    <text evidence="1">The sequence shown here is derived from an EMBL/GenBank/DDBJ whole genome shotgun (WGS) entry which is preliminary data.</text>
</comment>
<proteinExistence type="predicted"/>
<gene>
    <name evidence="1" type="ORF">EYZ11_009574</name>
</gene>
<dbReference type="AlphaFoldDB" id="A0A4S3J7K6"/>
<keyword evidence="2" id="KW-1185">Reference proteome</keyword>
<evidence type="ECO:0000313" key="1">
    <source>
        <dbReference type="EMBL" id="THC90966.1"/>
    </source>
</evidence>
<organism evidence="1 2">
    <name type="scientific">Aspergillus tanneri</name>
    <dbReference type="NCBI Taxonomy" id="1220188"/>
    <lineage>
        <taxon>Eukaryota</taxon>
        <taxon>Fungi</taxon>
        <taxon>Dikarya</taxon>
        <taxon>Ascomycota</taxon>
        <taxon>Pezizomycotina</taxon>
        <taxon>Eurotiomycetes</taxon>
        <taxon>Eurotiomycetidae</taxon>
        <taxon>Eurotiales</taxon>
        <taxon>Aspergillaceae</taxon>
        <taxon>Aspergillus</taxon>
        <taxon>Aspergillus subgen. Circumdati</taxon>
    </lineage>
</organism>
<name>A0A4S3J7K6_9EURO</name>
<accession>A0A4S3J7K6</accession>
<sequence>MPVWSPTRPTDFKYYQSLETSMVSLPAVLFLTSDPNYSLAQD</sequence>